<dbReference type="SUPFAM" id="SSF56954">
    <property type="entry name" value="Outer membrane efflux proteins (OEP)"/>
    <property type="match status" value="1"/>
</dbReference>
<keyword evidence="2" id="KW-0449">Lipoprotein</keyword>
<dbReference type="PROSITE" id="PS51257">
    <property type="entry name" value="PROKAR_LIPOPROTEIN"/>
    <property type="match status" value="1"/>
</dbReference>
<evidence type="ECO:0000313" key="4">
    <source>
        <dbReference type="EMBL" id="ATQ41688.1"/>
    </source>
</evidence>
<keyword evidence="2" id="KW-0812">Transmembrane</keyword>
<name>A0A2D2AUK4_9CAUL</name>
<keyword evidence="2" id="KW-0472">Membrane</keyword>
<dbReference type="GO" id="GO:0015562">
    <property type="term" value="F:efflux transmembrane transporter activity"/>
    <property type="evidence" value="ECO:0007669"/>
    <property type="project" value="InterPro"/>
</dbReference>
<dbReference type="NCBIfam" id="TIGR01845">
    <property type="entry name" value="outer_NodT"/>
    <property type="match status" value="1"/>
</dbReference>
<gene>
    <name evidence="4" type="ORF">CSW64_04300</name>
</gene>
<comment type="similarity">
    <text evidence="1 2">Belongs to the outer membrane factor (OMF) (TC 1.B.17) family.</text>
</comment>
<dbReference type="Proteomes" id="UP000228945">
    <property type="component" value="Chromosome"/>
</dbReference>
<dbReference type="RefSeq" id="WP_099620945.1">
    <property type="nucleotide sequence ID" value="NZ_CP024201.1"/>
</dbReference>
<keyword evidence="5" id="KW-1185">Reference proteome</keyword>
<proteinExistence type="inferred from homology"/>
<organism evidence="4 5">
    <name type="scientific">Caulobacter mirabilis</name>
    <dbReference type="NCBI Taxonomy" id="69666"/>
    <lineage>
        <taxon>Bacteria</taxon>
        <taxon>Pseudomonadati</taxon>
        <taxon>Pseudomonadota</taxon>
        <taxon>Alphaproteobacteria</taxon>
        <taxon>Caulobacterales</taxon>
        <taxon>Caulobacteraceae</taxon>
        <taxon>Caulobacter</taxon>
    </lineage>
</organism>
<dbReference type="Pfam" id="PF02321">
    <property type="entry name" value="OEP"/>
    <property type="match status" value="2"/>
</dbReference>
<evidence type="ECO:0000256" key="3">
    <source>
        <dbReference type="SAM" id="MobiDB-lite"/>
    </source>
</evidence>
<reference evidence="4 5" key="1">
    <citation type="submission" date="2017-10" db="EMBL/GenBank/DDBJ databases">
        <title>Genome sequence of Caulobacter mirabilis FWC38.</title>
        <authorList>
            <person name="Fiebig A."/>
            <person name="Crosson S."/>
        </authorList>
    </citation>
    <scope>NUCLEOTIDE SEQUENCE [LARGE SCALE GENOMIC DNA]</scope>
    <source>
        <strain evidence="4 5">FWC 38</strain>
    </source>
</reference>
<dbReference type="GO" id="GO:0005886">
    <property type="term" value="C:plasma membrane"/>
    <property type="evidence" value="ECO:0007669"/>
    <property type="project" value="UniProtKB-SubCell"/>
</dbReference>
<dbReference type="AlphaFoldDB" id="A0A2D2AUK4"/>
<comment type="subcellular location">
    <subcellularLocation>
        <location evidence="2">Cell membrane</location>
        <topology evidence="2">Lipid-anchor</topology>
    </subcellularLocation>
</comment>
<dbReference type="KEGG" id="cmb:CSW64_04300"/>
<dbReference type="PANTHER" id="PTHR30203">
    <property type="entry name" value="OUTER MEMBRANE CATION EFFLUX PROTEIN"/>
    <property type="match status" value="1"/>
</dbReference>
<sequence length="494" mass="52500">MRLSPSSLPVLGVVLLLGGCVAVGPDYSPPPMATPTSFGEAPSGVSPDAVEATWWRAFDEPMLDGLIRRALAANLDVGIAAARVEEARALLRETRRDGLASGGVAASHERRRRSQSERSAGGPAEIETYRGVVDASWEIDLFGRVRRSTEAATAEVGSREALLRGVQASVAAEVAAVWFELRGAEAELAMVGEISASQRQSLQVTERLQAAGAATAFDRLRAETLLRDVEAAAPELERRRAAAANALAVLVGETPQAFRPPLAAPSREALTVQTIAVGNPGELLARRQDIAAAERRLAAATARIGAATADLYPRIEVQGSIGLLAGSLDAIDGPGADSWFISPILRWALLDSGRVRARIAASEARAREALIAYDRTVLLALRETDDAFKAYGAASMILRSRLQEAAASREAARLARLRFAGGEGDYLDVLDAERSDFASQRSLAVARTDQRLAVVSIYKALGGGWEVCAQRDGGCMGDVEPPRRPAGRDPKRFP</sequence>
<evidence type="ECO:0000256" key="2">
    <source>
        <dbReference type="RuleBase" id="RU362097"/>
    </source>
</evidence>
<evidence type="ECO:0000313" key="5">
    <source>
        <dbReference type="Proteomes" id="UP000228945"/>
    </source>
</evidence>
<dbReference type="InterPro" id="IPR003423">
    <property type="entry name" value="OMP_efflux"/>
</dbReference>
<dbReference type="Gene3D" id="2.20.200.10">
    <property type="entry name" value="Outer membrane efflux proteins (OEP)"/>
    <property type="match status" value="1"/>
</dbReference>
<feature type="region of interest" description="Disordered" evidence="3">
    <location>
        <begin position="101"/>
        <end position="125"/>
    </location>
</feature>
<protein>
    <recommendedName>
        <fullName evidence="6">RND transporter</fullName>
    </recommendedName>
</protein>
<keyword evidence="2" id="KW-1134">Transmembrane beta strand</keyword>
<evidence type="ECO:0000256" key="1">
    <source>
        <dbReference type="ARBA" id="ARBA00007613"/>
    </source>
</evidence>
<keyword evidence="2" id="KW-0564">Palmitate</keyword>
<dbReference type="OrthoDB" id="9770517at2"/>
<evidence type="ECO:0008006" key="6">
    <source>
        <dbReference type="Google" id="ProtNLM"/>
    </source>
</evidence>
<accession>A0A2D2AUK4</accession>
<dbReference type="Gene3D" id="1.20.1600.10">
    <property type="entry name" value="Outer membrane efflux proteins (OEP)"/>
    <property type="match status" value="1"/>
</dbReference>
<dbReference type="EMBL" id="CP024201">
    <property type="protein sequence ID" value="ATQ41688.1"/>
    <property type="molecule type" value="Genomic_DNA"/>
</dbReference>
<dbReference type="InterPro" id="IPR010131">
    <property type="entry name" value="MdtP/NodT-like"/>
</dbReference>
<dbReference type="PANTHER" id="PTHR30203:SF25">
    <property type="entry name" value="OUTER MEMBRANE PROTEIN-RELATED"/>
    <property type="match status" value="1"/>
</dbReference>